<accession>A0ABT2KE31</accession>
<dbReference type="EMBL" id="JANAVZ010000019">
    <property type="protein sequence ID" value="MCT4334781.1"/>
    <property type="molecule type" value="Genomic_DNA"/>
</dbReference>
<protein>
    <submittedName>
        <fullName evidence="2">DUF805 domain-containing protein</fullName>
    </submittedName>
</protein>
<comment type="caution">
    <text evidence="2">The sequence shown here is derived from an EMBL/GenBank/DDBJ whole genome shotgun (WGS) entry which is preliminary data.</text>
</comment>
<proteinExistence type="predicted"/>
<keyword evidence="3" id="KW-1185">Reference proteome</keyword>
<keyword evidence="1" id="KW-1133">Transmembrane helix</keyword>
<evidence type="ECO:0000313" key="2">
    <source>
        <dbReference type="EMBL" id="MCT4334781.1"/>
    </source>
</evidence>
<feature type="transmembrane region" description="Helical" evidence="1">
    <location>
        <begin position="26"/>
        <end position="48"/>
    </location>
</feature>
<name>A0ABT2KE31_9RHOB</name>
<dbReference type="PANTHER" id="PTHR34980:SF2">
    <property type="entry name" value="INNER MEMBRANE PROTEIN YHAH-RELATED"/>
    <property type="match status" value="1"/>
</dbReference>
<dbReference type="RefSeq" id="WP_260278657.1">
    <property type="nucleotide sequence ID" value="NZ_JANAVZ010000019.1"/>
</dbReference>
<keyword evidence="1" id="KW-0472">Membrane</keyword>
<feature type="transmembrane region" description="Helical" evidence="1">
    <location>
        <begin position="121"/>
        <end position="145"/>
    </location>
</feature>
<dbReference type="PANTHER" id="PTHR34980">
    <property type="entry name" value="INNER MEMBRANE PROTEIN-RELATED-RELATED"/>
    <property type="match status" value="1"/>
</dbReference>
<feature type="transmembrane region" description="Helical" evidence="1">
    <location>
        <begin position="54"/>
        <end position="71"/>
    </location>
</feature>
<organism evidence="2 3">
    <name type="scientific">Paracoccus maritimus</name>
    <dbReference type="NCBI Taxonomy" id="2933292"/>
    <lineage>
        <taxon>Bacteria</taxon>
        <taxon>Pseudomonadati</taxon>
        <taxon>Pseudomonadota</taxon>
        <taxon>Alphaproteobacteria</taxon>
        <taxon>Rhodobacterales</taxon>
        <taxon>Paracoccaceae</taxon>
        <taxon>Paracoccus</taxon>
    </lineage>
</organism>
<keyword evidence="1" id="KW-0812">Transmembrane</keyword>
<dbReference type="Pfam" id="PF05656">
    <property type="entry name" value="DUF805"/>
    <property type="match status" value="1"/>
</dbReference>
<dbReference type="Proteomes" id="UP001320702">
    <property type="component" value="Unassembled WGS sequence"/>
</dbReference>
<dbReference type="InterPro" id="IPR008523">
    <property type="entry name" value="DUF805"/>
</dbReference>
<evidence type="ECO:0000313" key="3">
    <source>
        <dbReference type="Proteomes" id="UP001320702"/>
    </source>
</evidence>
<evidence type="ECO:0000256" key="1">
    <source>
        <dbReference type="SAM" id="Phobius"/>
    </source>
</evidence>
<reference evidence="2 3" key="1">
    <citation type="submission" date="2022-04" db="EMBL/GenBank/DDBJ databases">
        <title>Paracoccus sp. YLB-12 draft genome sequence.</title>
        <authorList>
            <person name="Yu L."/>
        </authorList>
    </citation>
    <scope>NUCLEOTIDE SEQUENCE [LARGE SCALE GENOMIC DNA]</scope>
    <source>
        <strain evidence="2 3">YLB-12</strain>
    </source>
</reference>
<sequence length="168" mass="18601">MTFGQALRTCLRKFLRFGGRATRAEYWFFVLALVIATWVTGALDYMLFDGRHPLGVFLAVVAILPMTSAGWRRLHDVNRRGWWLLLPGIASLIFLVGAFAIRGLTAQPMAEIPTVTNSAGWIYTIMLGFPAVSLVATIWLVVLLARKGDPHDNRFGPAPQEGVEGTNE</sequence>
<feature type="transmembrane region" description="Helical" evidence="1">
    <location>
        <begin position="83"/>
        <end position="101"/>
    </location>
</feature>
<gene>
    <name evidence="2" type="ORF">MU516_18230</name>
</gene>